<feature type="transmembrane region" description="Helical" evidence="2">
    <location>
        <begin position="151"/>
        <end position="175"/>
    </location>
</feature>
<feature type="transmembrane region" description="Helical" evidence="2">
    <location>
        <begin position="265"/>
        <end position="284"/>
    </location>
</feature>
<sequence>MHDNLFVVQPRNTSLSCPLPTATMVLTLRQAGLISTTVQGILYGAAVIMFVLTIWILLQKGRHQRVNWKMIVAACALLLFATAEMIVNIIRISEGFVSVGPSLPGGPEQYFQDVAETTFVVKSVLYNVQTLILDGVVIYRTYVVWQSIYPVLVPIFGWFGLLATVVGLNIALVQARLSNGHESDIFFVNTGRWITAYYSATLAANLSASCLLAYRIWYLDRKAASIRLQGQLKPVIRAIIESGLIYSMTVTSALIAFVVKSPGVYVILDMVSPIILITFCLIIVRIGMANHSNLITGTSASLSVSVSSAAGGKACNCHHATLNTGRNHADVYSMKPLAVEVTQFQEIEADSDSGMGGLHSRTMLHTKEKQDSRAEEMSVGSGN</sequence>
<keyword evidence="2" id="KW-1133">Transmembrane helix</keyword>
<evidence type="ECO:0000256" key="2">
    <source>
        <dbReference type="SAM" id="Phobius"/>
    </source>
</evidence>
<name>A0A8H5B9S6_9AGAR</name>
<organism evidence="3 4">
    <name type="scientific">Psilocybe cf. subviscida</name>
    <dbReference type="NCBI Taxonomy" id="2480587"/>
    <lineage>
        <taxon>Eukaryota</taxon>
        <taxon>Fungi</taxon>
        <taxon>Dikarya</taxon>
        <taxon>Basidiomycota</taxon>
        <taxon>Agaricomycotina</taxon>
        <taxon>Agaricomycetes</taxon>
        <taxon>Agaricomycetidae</taxon>
        <taxon>Agaricales</taxon>
        <taxon>Agaricineae</taxon>
        <taxon>Strophariaceae</taxon>
        <taxon>Psilocybe</taxon>
    </lineage>
</organism>
<reference evidence="3 4" key="1">
    <citation type="journal article" date="2020" name="ISME J.">
        <title>Uncovering the hidden diversity of litter-decomposition mechanisms in mushroom-forming fungi.</title>
        <authorList>
            <person name="Floudas D."/>
            <person name="Bentzer J."/>
            <person name="Ahren D."/>
            <person name="Johansson T."/>
            <person name="Persson P."/>
            <person name="Tunlid A."/>
        </authorList>
    </citation>
    <scope>NUCLEOTIDE SEQUENCE [LARGE SCALE GENOMIC DNA]</scope>
    <source>
        <strain evidence="3 4">CBS 101986</strain>
    </source>
</reference>
<feature type="transmembrane region" description="Helical" evidence="2">
    <location>
        <begin position="195"/>
        <end position="217"/>
    </location>
</feature>
<feature type="transmembrane region" description="Helical" evidence="2">
    <location>
        <begin position="40"/>
        <end position="58"/>
    </location>
</feature>
<gene>
    <name evidence="3" type="ORF">D9619_008345</name>
</gene>
<evidence type="ECO:0000313" key="4">
    <source>
        <dbReference type="Proteomes" id="UP000567179"/>
    </source>
</evidence>
<feature type="compositionally biased region" description="Basic and acidic residues" evidence="1">
    <location>
        <begin position="365"/>
        <end position="376"/>
    </location>
</feature>
<accession>A0A8H5B9S6</accession>
<evidence type="ECO:0000256" key="1">
    <source>
        <dbReference type="SAM" id="MobiDB-lite"/>
    </source>
</evidence>
<feature type="transmembrane region" description="Helical" evidence="2">
    <location>
        <begin position="238"/>
        <end position="259"/>
    </location>
</feature>
<keyword evidence="2" id="KW-0812">Transmembrane</keyword>
<dbReference type="AlphaFoldDB" id="A0A8H5B9S6"/>
<dbReference type="Proteomes" id="UP000567179">
    <property type="component" value="Unassembled WGS sequence"/>
</dbReference>
<dbReference type="EMBL" id="JAACJJ010000029">
    <property type="protein sequence ID" value="KAF5319299.1"/>
    <property type="molecule type" value="Genomic_DNA"/>
</dbReference>
<feature type="transmembrane region" description="Helical" evidence="2">
    <location>
        <begin position="70"/>
        <end position="90"/>
    </location>
</feature>
<evidence type="ECO:0000313" key="3">
    <source>
        <dbReference type="EMBL" id="KAF5319299.1"/>
    </source>
</evidence>
<keyword evidence="2" id="KW-0472">Membrane</keyword>
<feature type="transmembrane region" description="Helical" evidence="2">
    <location>
        <begin position="119"/>
        <end position="139"/>
    </location>
</feature>
<feature type="region of interest" description="Disordered" evidence="1">
    <location>
        <begin position="351"/>
        <end position="383"/>
    </location>
</feature>
<keyword evidence="4" id="KW-1185">Reference proteome</keyword>
<protein>
    <submittedName>
        <fullName evidence="3">Uncharacterized protein</fullName>
    </submittedName>
</protein>
<proteinExistence type="predicted"/>
<comment type="caution">
    <text evidence="3">The sequence shown here is derived from an EMBL/GenBank/DDBJ whole genome shotgun (WGS) entry which is preliminary data.</text>
</comment>
<dbReference type="OrthoDB" id="3354175at2759"/>